<dbReference type="PANTHER" id="PTHR30332">
    <property type="entry name" value="PROBABLE GENERAL SECRETION PATHWAY PROTEIN D"/>
    <property type="match status" value="1"/>
</dbReference>
<keyword evidence="6" id="KW-0812">Transmembrane</keyword>
<dbReference type="GO" id="GO:0009306">
    <property type="term" value="P:protein secretion"/>
    <property type="evidence" value="ECO:0007669"/>
    <property type="project" value="InterPro"/>
</dbReference>
<dbReference type="EMBL" id="VRLW01000001">
    <property type="protein sequence ID" value="KAA1262048.1"/>
    <property type="molecule type" value="Genomic_DNA"/>
</dbReference>
<evidence type="ECO:0000259" key="7">
    <source>
        <dbReference type="Pfam" id="PF00263"/>
    </source>
</evidence>
<dbReference type="AlphaFoldDB" id="A0A5B1CLT9"/>
<evidence type="ECO:0000256" key="3">
    <source>
        <dbReference type="ARBA" id="ARBA00023136"/>
    </source>
</evidence>
<dbReference type="Gene3D" id="3.55.50.30">
    <property type="match status" value="1"/>
</dbReference>
<dbReference type="InterPro" id="IPR050810">
    <property type="entry name" value="Bact_Secretion_Sys_Channel"/>
</dbReference>
<sequence>MKTELIEQHDLATGSSNRPGHQQFTDHQHLFAVVWIAIAWIVGSLVFEVTADGAEPDLVNSTIVVPSMMDQWQQQETEFAIAYAGIEEFDRIQRESELRPAFQAVIATAKKETVSKRRTVATRQEIAKKISQHNPVTTDSVATDSVTKNPVTVIPATIAKPNDQNQIVDAGVPAAESAEIEYDELPQLVQQVVHSFQEWMSPVHVDVPSNNTSATRPIKTKENAVAAFKATPKVQSNDQLETVTVADAHIIRAAAKPVIVPQQDEPTDSPTINAPVIATNIRTTVASVEETTPAASTEEKQPNGNSPVEHVAAKWPIDAGELLAGNLMGTAKPENNGVSLNVDKADVRGVIEMLARGYGMNILVAPEVKGTVTANVEGLSPEQTLDGIVKMCNLNLQREGTLIYVYPDTKLPSDARELRVFELDFARAEILEPTVQGLLSPVGSAFITKVDANDNLRSQETIVVLDIPTAILQVQKYIFQADRAPRQVMIEANILEVTLDDNLRHGVDFGSILGGDFSIGAGDISTPPVINETNPLFFARVSGSKIDALIDFLETTNDSKTLASPRVQVINGQNARIQVGEQTGYTVATATQAAVVESVEFLDTGVVLEVTPTISRDNRILLFVKPEVSDPDFSGETGSVPGKSTREVETSVLLDNHQGLVIGGLIREEDTTLIQKLPWLGDIKYAGKLFQRRRVTRERTEIIVALTCHIAEDCIVDERSEIELQRTSEPLYHGALQRNCRPWEARLPDSVGTAPHLDVNKINRRLP</sequence>
<evidence type="ECO:0000256" key="6">
    <source>
        <dbReference type="SAM" id="Phobius"/>
    </source>
</evidence>
<dbReference type="OrthoDB" id="9813141at2"/>
<evidence type="ECO:0000256" key="4">
    <source>
        <dbReference type="RuleBase" id="RU004003"/>
    </source>
</evidence>
<organism evidence="8 9">
    <name type="scientific">Rubripirellula obstinata</name>
    <dbReference type="NCBI Taxonomy" id="406547"/>
    <lineage>
        <taxon>Bacteria</taxon>
        <taxon>Pseudomonadati</taxon>
        <taxon>Planctomycetota</taxon>
        <taxon>Planctomycetia</taxon>
        <taxon>Pirellulales</taxon>
        <taxon>Pirellulaceae</taxon>
        <taxon>Rubripirellula</taxon>
    </lineage>
</organism>
<comment type="caution">
    <text evidence="8">The sequence shown here is derived from an EMBL/GenBank/DDBJ whole genome shotgun (WGS) entry which is preliminary data.</text>
</comment>
<keyword evidence="2" id="KW-0732">Signal</keyword>
<keyword evidence="6" id="KW-1133">Transmembrane helix</keyword>
<evidence type="ECO:0000256" key="1">
    <source>
        <dbReference type="ARBA" id="ARBA00004370"/>
    </source>
</evidence>
<reference evidence="8 9" key="1">
    <citation type="submission" date="2019-08" db="EMBL/GenBank/DDBJ databases">
        <title>Deep-cultivation of Planctomycetes and their phenomic and genomic characterization uncovers novel biology.</title>
        <authorList>
            <person name="Wiegand S."/>
            <person name="Jogler M."/>
            <person name="Boedeker C."/>
            <person name="Pinto D."/>
            <person name="Vollmers J."/>
            <person name="Rivas-Marin E."/>
            <person name="Kohn T."/>
            <person name="Peeters S.H."/>
            <person name="Heuer A."/>
            <person name="Rast P."/>
            <person name="Oberbeckmann S."/>
            <person name="Bunk B."/>
            <person name="Jeske O."/>
            <person name="Meyerdierks A."/>
            <person name="Storesund J.E."/>
            <person name="Kallscheuer N."/>
            <person name="Luecker S."/>
            <person name="Lage O.M."/>
            <person name="Pohl T."/>
            <person name="Merkel B.J."/>
            <person name="Hornburger P."/>
            <person name="Mueller R.-W."/>
            <person name="Bruemmer F."/>
            <person name="Labrenz M."/>
            <person name="Spormann A.M."/>
            <person name="Op Den Camp H."/>
            <person name="Overmann J."/>
            <person name="Amann R."/>
            <person name="Jetten M.S.M."/>
            <person name="Mascher T."/>
            <person name="Medema M.H."/>
            <person name="Devos D.P."/>
            <person name="Kaster A.-K."/>
            <person name="Ovreas L."/>
            <person name="Rohde M."/>
            <person name="Galperin M.Y."/>
            <person name="Jogler C."/>
        </authorList>
    </citation>
    <scope>NUCLEOTIDE SEQUENCE [LARGE SCALE GENOMIC DNA]</scope>
    <source>
        <strain evidence="8 9">LF1</strain>
    </source>
</reference>
<evidence type="ECO:0000256" key="2">
    <source>
        <dbReference type="ARBA" id="ARBA00022729"/>
    </source>
</evidence>
<protein>
    <submittedName>
        <fullName evidence="8">Type IV pilus biogenesis and competence protein PilQ</fullName>
    </submittedName>
</protein>
<comment type="subcellular location">
    <subcellularLocation>
        <location evidence="1">Membrane</location>
    </subcellularLocation>
</comment>
<proteinExistence type="inferred from homology"/>
<evidence type="ECO:0000313" key="8">
    <source>
        <dbReference type="EMBL" id="KAA1262048.1"/>
    </source>
</evidence>
<dbReference type="GO" id="GO:0015627">
    <property type="term" value="C:type II protein secretion system complex"/>
    <property type="evidence" value="ECO:0007669"/>
    <property type="project" value="TreeGrafter"/>
</dbReference>
<dbReference type="InterPro" id="IPR004846">
    <property type="entry name" value="T2SS/T3SS_dom"/>
</dbReference>
<gene>
    <name evidence="8" type="primary">pilQ</name>
    <name evidence="8" type="ORF">LF1_46090</name>
</gene>
<dbReference type="InterPro" id="IPR001775">
    <property type="entry name" value="GspD/PilQ"/>
</dbReference>
<keyword evidence="3 6" id="KW-0472">Membrane</keyword>
<feature type="region of interest" description="Disordered" evidence="5">
    <location>
        <begin position="1"/>
        <end position="20"/>
    </location>
</feature>
<keyword evidence="9" id="KW-1185">Reference proteome</keyword>
<comment type="similarity">
    <text evidence="4">Belongs to the bacterial secretin family.</text>
</comment>
<evidence type="ECO:0000256" key="5">
    <source>
        <dbReference type="SAM" id="MobiDB-lite"/>
    </source>
</evidence>
<feature type="domain" description="Type II/III secretion system secretin-like" evidence="7">
    <location>
        <begin position="553"/>
        <end position="711"/>
    </location>
</feature>
<accession>A0A5B1CLT9</accession>
<dbReference type="Proteomes" id="UP000322699">
    <property type="component" value="Unassembled WGS sequence"/>
</dbReference>
<name>A0A5B1CLT9_9BACT</name>
<dbReference type="PRINTS" id="PR00811">
    <property type="entry name" value="BCTERIALGSPD"/>
</dbReference>
<dbReference type="PANTHER" id="PTHR30332:SF24">
    <property type="entry name" value="SECRETIN GSPD-RELATED"/>
    <property type="match status" value="1"/>
</dbReference>
<evidence type="ECO:0000313" key="9">
    <source>
        <dbReference type="Proteomes" id="UP000322699"/>
    </source>
</evidence>
<feature type="compositionally biased region" description="Basic and acidic residues" evidence="5">
    <location>
        <begin position="1"/>
        <end position="10"/>
    </location>
</feature>
<dbReference type="RefSeq" id="WP_068261821.1">
    <property type="nucleotide sequence ID" value="NZ_LWSK01000028.1"/>
</dbReference>
<feature type="region of interest" description="Disordered" evidence="5">
    <location>
        <begin position="289"/>
        <end position="308"/>
    </location>
</feature>
<feature type="transmembrane region" description="Helical" evidence="6">
    <location>
        <begin position="30"/>
        <end position="47"/>
    </location>
</feature>
<dbReference type="Pfam" id="PF00263">
    <property type="entry name" value="Secretin"/>
    <property type="match status" value="1"/>
</dbReference>